<dbReference type="PROSITE" id="PS51755">
    <property type="entry name" value="OMPR_PHOB"/>
    <property type="match status" value="1"/>
</dbReference>
<dbReference type="InterPro" id="IPR036388">
    <property type="entry name" value="WH-like_DNA-bd_sf"/>
</dbReference>
<dbReference type="GO" id="GO:0000156">
    <property type="term" value="F:phosphorelay response regulator activity"/>
    <property type="evidence" value="ECO:0007669"/>
    <property type="project" value="TreeGrafter"/>
</dbReference>
<dbReference type="InterPro" id="IPR011006">
    <property type="entry name" value="CheY-like_superfamily"/>
</dbReference>
<dbReference type="RefSeq" id="WP_203901916.1">
    <property type="nucleotide sequence ID" value="NZ_BOPF01000020.1"/>
</dbReference>
<dbReference type="SMART" id="SM00862">
    <property type="entry name" value="Trans_reg_C"/>
    <property type="match status" value="1"/>
</dbReference>
<dbReference type="GO" id="GO:0032993">
    <property type="term" value="C:protein-DNA complex"/>
    <property type="evidence" value="ECO:0007669"/>
    <property type="project" value="TreeGrafter"/>
</dbReference>
<dbReference type="PANTHER" id="PTHR48111:SF36">
    <property type="entry name" value="TRANSCRIPTIONAL REGULATORY PROTEIN CUTR"/>
    <property type="match status" value="1"/>
</dbReference>
<dbReference type="PANTHER" id="PTHR48111">
    <property type="entry name" value="REGULATOR OF RPOS"/>
    <property type="match status" value="1"/>
</dbReference>
<evidence type="ECO:0000256" key="2">
    <source>
        <dbReference type="PROSITE-ProRule" id="PRU00169"/>
    </source>
</evidence>
<dbReference type="InterPro" id="IPR039420">
    <property type="entry name" value="WalR-like"/>
</dbReference>
<gene>
    <name evidence="6" type="ORF">Val02_53190</name>
</gene>
<dbReference type="Gene3D" id="6.10.250.690">
    <property type="match status" value="1"/>
</dbReference>
<dbReference type="InterPro" id="IPR001867">
    <property type="entry name" value="OmpR/PhoB-type_DNA-bd"/>
</dbReference>
<dbReference type="GO" id="GO:0006355">
    <property type="term" value="P:regulation of DNA-templated transcription"/>
    <property type="evidence" value="ECO:0007669"/>
    <property type="project" value="InterPro"/>
</dbReference>
<feature type="modified residue" description="4-aspartylphosphate" evidence="2">
    <location>
        <position position="51"/>
    </location>
</feature>
<comment type="caution">
    <text evidence="6">The sequence shown here is derived from an EMBL/GenBank/DDBJ whole genome shotgun (WGS) entry which is preliminary data.</text>
</comment>
<dbReference type="Gene3D" id="1.10.10.10">
    <property type="entry name" value="Winged helix-like DNA-binding domain superfamily/Winged helix DNA-binding domain"/>
    <property type="match status" value="1"/>
</dbReference>
<evidence type="ECO:0000313" key="7">
    <source>
        <dbReference type="Proteomes" id="UP000619260"/>
    </source>
</evidence>
<evidence type="ECO:0000256" key="1">
    <source>
        <dbReference type="ARBA" id="ARBA00023125"/>
    </source>
</evidence>
<evidence type="ECO:0000259" key="4">
    <source>
        <dbReference type="PROSITE" id="PS50110"/>
    </source>
</evidence>
<feature type="domain" description="Response regulatory" evidence="4">
    <location>
        <begin position="2"/>
        <end position="116"/>
    </location>
</feature>
<dbReference type="Gene3D" id="3.40.50.2300">
    <property type="match status" value="1"/>
</dbReference>
<feature type="DNA-binding region" description="OmpR/PhoB-type" evidence="3">
    <location>
        <begin position="123"/>
        <end position="218"/>
    </location>
</feature>
<reference evidence="6" key="1">
    <citation type="submission" date="2021-01" db="EMBL/GenBank/DDBJ databases">
        <title>Whole genome shotgun sequence of Virgisporangium aliadipatigenens NBRC 105644.</title>
        <authorList>
            <person name="Komaki H."/>
            <person name="Tamura T."/>
        </authorList>
    </citation>
    <scope>NUCLEOTIDE SEQUENCE</scope>
    <source>
        <strain evidence="6">NBRC 105644</strain>
    </source>
</reference>
<sequence length="220" mass="24380">MRVMVVEDDDDLRLAISAKLAGLRVEVAQAADIATADAVLRDGHFDCVVFDRILPDGDAVTYVQRRRQEGWTVPVLFLSARDSLAERLVGFAHGGDDYLVKPFATGEMAARVLALGRRGTARSSVLRCADLEVDCARREVRRAGVLLSLTGKEFAVLEYLIARPDQVVSREELIEHCWESDSEPMSNAVDVTVKRLRAKLGGPELVSTVRQRGYRMEAPR</sequence>
<keyword evidence="1 3" id="KW-0238">DNA-binding</keyword>
<feature type="domain" description="OmpR/PhoB-type" evidence="5">
    <location>
        <begin position="123"/>
        <end position="218"/>
    </location>
</feature>
<dbReference type="SUPFAM" id="SSF46894">
    <property type="entry name" value="C-terminal effector domain of the bipartite response regulators"/>
    <property type="match status" value="1"/>
</dbReference>
<protein>
    <submittedName>
        <fullName evidence="6">DNA-binding response regulator</fullName>
    </submittedName>
</protein>
<dbReference type="InterPro" id="IPR001789">
    <property type="entry name" value="Sig_transdc_resp-reg_receiver"/>
</dbReference>
<keyword evidence="2" id="KW-0597">Phosphoprotein</keyword>
<dbReference type="CDD" id="cd00383">
    <property type="entry name" value="trans_reg_C"/>
    <property type="match status" value="1"/>
</dbReference>
<evidence type="ECO:0000313" key="6">
    <source>
        <dbReference type="EMBL" id="GIJ48433.1"/>
    </source>
</evidence>
<keyword evidence="7" id="KW-1185">Reference proteome</keyword>
<dbReference type="GO" id="GO:0005829">
    <property type="term" value="C:cytosol"/>
    <property type="evidence" value="ECO:0007669"/>
    <property type="project" value="TreeGrafter"/>
</dbReference>
<accession>A0A8J4DT07</accession>
<dbReference type="Pfam" id="PF00072">
    <property type="entry name" value="Response_reg"/>
    <property type="match status" value="1"/>
</dbReference>
<proteinExistence type="predicted"/>
<dbReference type="PROSITE" id="PS50110">
    <property type="entry name" value="RESPONSE_REGULATORY"/>
    <property type="match status" value="1"/>
</dbReference>
<dbReference type="GO" id="GO:0000976">
    <property type="term" value="F:transcription cis-regulatory region binding"/>
    <property type="evidence" value="ECO:0007669"/>
    <property type="project" value="TreeGrafter"/>
</dbReference>
<dbReference type="SMART" id="SM00448">
    <property type="entry name" value="REC"/>
    <property type="match status" value="1"/>
</dbReference>
<organism evidence="6 7">
    <name type="scientific">Virgisporangium aliadipatigenens</name>
    <dbReference type="NCBI Taxonomy" id="741659"/>
    <lineage>
        <taxon>Bacteria</taxon>
        <taxon>Bacillati</taxon>
        <taxon>Actinomycetota</taxon>
        <taxon>Actinomycetes</taxon>
        <taxon>Micromonosporales</taxon>
        <taxon>Micromonosporaceae</taxon>
        <taxon>Virgisporangium</taxon>
    </lineage>
</organism>
<evidence type="ECO:0000259" key="5">
    <source>
        <dbReference type="PROSITE" id="PS51755"/>
    </source>
</evidence>
<dbReference type="Proteomes" id="UP000619260">
    <property type="component" value="Unassembled WGS sequence"/>
</dbReference>
<dbReference type="AlphaFoldDB" id="A0A8J4DT07"/>
<dbReference type="EMBL" id="BOPF01000020">
    <property type="protein sequence ID" value="GIJ48433.1"/>
    <property type="molecule type" value="Genomic_DNA"/>
</dbReference>
<name>A0A8J4DT07_9ACTN</name>
<dbReference type="InterPro" id="IPR016032">
    <property type="entry name" value="Sig_transdc_resp-reg_C-effctor"/>
</dbReference>
<dbReference type="SUPFAM" id="SSF52172">
    <property type="entry name" value="CheY-like"/>
    <property type="match status" value="1"/>
</dbReference>
<evidence type="ECO:0000256" key="3">
    <source>
        <dbReference type="PROSITE-ProRule" id="PRU01091"/>
    </source>
</evidence>
<dbReference type="Pfam" id="PF00486">
    <property type="entry name" value="Trans_reg_C"/>
    <property type="match status" value="1"/>
</dbReference>